<gene>
    <name evidence="2" type="ORF">ACFSX9_13170</name>
</gene>
<protein>
    <submittedName>
        <fullName evidence="2">Uncharacterized protein</fullName>
    </submittedName>
</protein>
<keyword evidence="1" id="KW-1133">Transmembrane helix</keyword>
<evidence type="ECO:0000313" key="3">
    <source>
        <dbReference type="Proteomes" id="UP001597549"/>
    </source>
</evidence>
<sequence length="164" mass="19250">MKERIILSEKIYWTENEYLLSDKKNESIYFITNITYADYITGTGKLNFKMENRKETIEFSNYKHLDEFIKIINLENFLSKTTKKVELKDIIRPHLLIVIFILSFSLIIYLLFMNGFSNTKKFMLAIITGGFAVFYAISKTSKISEKIIYKKTTANNGDRCTISF</sequence>
<keyword evidence="3" id="KW-1185">Reference proteome</keyword>
<keyword evidence="1" id="KW-0472">Membrane</keyword>
<proteinExistence type="predicted"/>
<accession>A0ABW5ZAA5</accession>
<name>A0ABW5ZAA5_9FLAO</name>
<dbReference type="EMBL" id="JBHUOL010000021">
    <property type="protein sequence ID" value="MFD2909682.1"/>
    <property type="molecule type" value="Genomic_DNA"/>
</dbReference>
<feature type="transmembrane region" description="Helical" evidence="1">
    <location>
        <begin position="122"/>
        <end position="138"/>
    </location>
</feature>
<feature type="transmembrane region" description="Helical" evidence="1">
    <location>
        <begin position="95"/>
        <end position="116"/>
    </location>
</feature>
<dbReference type="Proteomes" id="UP001597549">
    <property type="component" value="Unassembled WGS sequence"/>
</dbReference>
<organism evidence="2 3">
    <name type="scientific">Flavobacterium ardleyense</name>
    <dbReference type="NCBI Taxonomy" id="2038737"/>
    <lineage>
        <taxon>Bacteria</taxon>
        <taxon>Pseudomonadati</taxon>
        <taxon>Bacteroidota</taxon>
        <taxon>Flavobacteriia</taxon>
        <taxon>Flavobacteriales</taxon>
        <taxon>Flavobacteriaceae</taxon>
        <taxon>Flavobacterium</taxon>
    </lineage>
</organism>
<evidence type="ECO:0000256" key="1">
    <source>
        <dbReference type="SAM" id="Phobius"/>
    </source>
</evidence>
<dbReference type="RefSeq" id="WP_379808432.1">
    <property type="nucleotide sequence ID" value="NZ_JBHUOL010000021.1"/>
</dbReference>
<evidence type="ECO:0000313" key="2">
    <source>
        <dbReference type="EMBL" id="MFD2909682.1"/>
    </source>
</evidence>
<keyword evidence="1" id="KW-0812">Transmembrane</keyword>
<comment type="caution">
    <text evidence="2">The sequence shown here is derived from an EMBL/GenBank/DDBJ whole genome shotgun (WGS) entry which is preliminary data.</text>
</comment>
<reference evidence="3" key="1">
    <citation type="journal article" date="2019" name="Int. J. Syst. Evol. Microbiol.">
        <title>The Global Catalogue of Microorganisms (GCM) 10K type strain sequencing project: providing services to taxonomists for standard genome sequencing and annotation.</title>
        <authorList>
            <consortium name="The Broad Institute Genomics Platform"/>
            <consortium name="The Broad Institute Genome Sequencing Center for Infectious Disease"/>
            <person name="Wu L."/>
            <person name="Ma J."/>
        </authorList>
    </citation>
    <scope>NUCLEOTIDE SEQUENCE [LARGE SCALE GENOMIC DNA]</scope>
    <source>
        <strain evidence="3">KCTC 52644</strain>
    </source>
</reference>